<organism evidence="3 4">
    <name type="scientific">Hyunsoonleella aestuarii</name>
    <dbReference type="NCBI Taxonomy" id="912802"/>
    <lineage>
        <taxon>Bacteria</taxon>
        <taxon>Pseudomonadati</taxon>
        <taxon>Bacteroidota</taxon>
        <taxon>Flavobacteriia</taxon>
        <taxon>Flavobacteriales</taxon>
        <taxon>Flavobacteriaceae</taxon>
    </lineage>
</organism>
<keyword evidence="1" id="KW-0732">Signal</keyword>
<proteinExistence type="predicted"/>
<dbReference type="PANTHER" id="PTHR43037:SF1">
    <property type="entry name" value="BLL1128 PROTEIN"/>
    <property type="match status" value="1"/>
</dbReference>
<accession>A0ABP8EE75</accession>
<dbReference type="InterPro" id="IPR029058">
    <property type="entry name" value="AB_hydrolase_fold"/>
</dbReference>
<evidence type="ECO:0000256" key="1">
    <source>
        <dbReference type="ARBA" id="ARBA00022729"/>
    </source>
</evidence>
<evidence type="ECO:0000259" key="2">
    <source>
        <dbReference type="Pfam" id="PF02230"/>
    </source>
</evidence>
<dbReference type="EMBL" id="BAABAV010000003">
    <property type="protein sequence ID" value="GAA4270519.1"/>
    <property type="molecule type" value="Genomic_DNA"/>
</dbReference>
<dbReference type="InterPro" id="IPR050955">
    <property type="entry name" value="Plant_Biomass_Hydrol_Est"/>
</dbReference>
<dbReference type="SUPFAM" id="SSF53474">
    <property type="entry name" value="alpha/beta-Hydrolases"/>
    <property type="match status" value="1"/>
</dbReference>
<reference evidence="4" key="1">
    <citation type="journal article" date="2019" name="Int. J. Syst. Evol. Microbiol.">
        <title>The Global Catalogue of Microorganisms (GCM) 10K type strain sequencing project: providing services to taxonomists for standard genome sequencing and annotation.</title>
        <authorList>
            <consortium name="The Broad Institute Genomics Platform"/>
            <consortium name="The Broad Institute Genome Sequencing Center for Infectious Disease"/>
            <person name="Wu L."/>
            <person name="Ma J."/>
        </authorList>
    </citation>
    <scope>NUCLEOTIDE SEQUENCE [LARGE SCALE GENOMIC DNA]</scope>
    <source>
        <strain evidence="4">JCM 17452</strain>
    </source>
</reference>
<name>A0ABP8EE75_9FLAO</name>
<gene>
    <name evidence="3" type="ORF">GCM10022257_26200</name>
</gene>
<sequence>MAACQQNDDVEATVPNDATTTEIEQLALVSDDTDLVNLPTSATYVKEQSLKGENTSPYGYVVRRPEGFGTDGKQYPILVFLHGFGNRGNSANNPDDLNKVDQGAAIRAIKLGLWSPKVALPVFAPQTSANWEGDELKKFIEYLIDTYPNAINTNRIYLSGFSMGGYGTWTYLNSFSYDASLIAAAVSLAGTVDVNDTKIEGLKLMPFWMFHGQRDPTLPVSRSTSVANKFEAQYPDQNHQKITVFTQDDFDGQYHRIDHGVYDQTFWDKNQTGEVFDVDIVNWMLQYKRPD</sequence>
<dbReference type="Proteomes" id="UP001500027">
    <property type="component" value="Unassembled WGS sequence"/>
</dbReference>
<feature type="domain" description="Phospholipase/carboxylesterase/thioesterase" evidence="2">
    <location>
        <begin position="135"/>
        <end position="235"/>
    </location>
</feature>
<evidence type="ECO:0000313" key="4">
    <source>
        <dbReference type="Proteomes" id="UP001500027"/>
    </source>
</evidence>
<dbReference type="InterPro" id="IPR003140">
    <property type="entry name" value="PLipase/COase/thioEstase"/>
</dbReference>
<dbReference type="Gene3D" id="3.40.50.1820">
    <property type="entry name" value="alpha/beta hydrolase"/>
    <property type="match status" value="1"/>
</dbReference>
<keyword evidence="4" id="KW-1185">Reference proteome</keyword>
<protein>
    <recommendedName>
        <fullName evidence="2">Phospholipase/carboxylesterase/thioesterase domain-containing protein</fullName>
    </recommendedName>
</protein>
<dbReference type="Pfam" id="PF02230">
    <property type="entry name" value="Abhydrolase_2"/>
    <property type="match status" value="1"/>
</dbReference>
<dbReference type="PANTHER" id="PTHR43037">
    <property type="entry name" value="UNNAMED PRODUCT-RELATED"/>
    <property type="match status" value="1"/>
</dbReference>
<comment type="caution">
    <text evidence="3">The sequence shown here is derived from an EMBL/GenBank/DDBJ whole genome shotgun (WGS) entry which is preliminary data.</text>
</comment>
<evidence type="ECO:0000313" key="3">
    <source>
        <dbReference type="EMBL" id="GAA4270519.1"/>
    </source>
</evidence>